<dbReference type="InterPro" id="IPR003959">
    <property type="entry name" value="ATPase_AAA_core"/>
</dbReference>
<gene>
    <name evidence="9" type="ORF">niasHT_020249</name>
</gene>
<comment type="similarity">
    <text evidence="2">Belongs to the mitoguardin family.</text>
</comment>
<dbReference type="InterPro" id="IPR027417">
    <property type="entry name" value="P-loop_NTPase"/>
</dbReference>
<dbReference type="PANTHER" id="PTHR21508:SF5">
    <property type="entry name" value="MITOGUARDIN"/>
    <property type="match status" value="1"/>
</dbReference>
<evidence type="ECO:0000256" key="6">
    <source>
        <dbReference type="ARBA" id="ARBA00023128"/>
    </source>
</evidence>
<name>A0ABD2JGU4_9BILA</name>
<dbReference type="EMBL" id="JBICBT010000973">
    <property type="protein sequence ID" value="KAL3089807.1"/>
    <property type="molecule type" value="Genomic_DNA"/>
</dbReference>
<dbReference type="GO" id="GO:0005741">
    <property type="term" value="C:mitochondrial outer membrane"/>
    <property type="evidence" value="ECO:0007669"/>
    <property type="project" value="UniProtKB-SubCell"/>
</dbReference>
<dbReference type="PANTHER" id="PTHR21508">
    <property type="entry name" value="MITOGUARDIN"/>
    <property type="match status" value="1"/>
</dbReference>
<evidence type="ECO:0000256" key="2">
    <source>
        <dbReference type="ARBA" id="ARBA00008969"/>
    </source>
</evidence>
<dbReference type="InterPro" id="IPR019392">
    <property type="entry name" value="Miga"/>
</dbReference>
<keyword evidence="7" id="KW-0472">Membrane</keyword>
<evidence type="ECO:0000256" key="4">
    <source>
        <dbReference type="ARBA" id="ARBA00022787"/>
    </source>
</evidence>
<keyword evidence="10" id="KW-1185">Reference proteome</keyword>
<dbReference type="Pfam" id="PF00004">
    <property type="entry name" value="AAA"/>
    <property type="match status" value="1"/>
</dbReference>
<comment type="caution">
    <text evidence="9">The sequence shown here is derived from an EMBL/GenBank/DDBJ whole genome shotgun (WGS) entry which is preliminary data.</text>
</comment>
<reference evidence="9 10" key="1">
    <citation type="submission" date="2024-10" db="EMBL/GenBank/DDBJ databases">
        <authorList>
            <person name="Kim D."/>
        </authorList>
    </citation>
    <scope>NUCLEOTIDE SEQUENCE [LARGE SCALE GENOMIC DNA]</scope>
    <source>
        <strain evidence="9">BH-2024</strain>
    </source>
</reference>
<dbReference type="AlphaFoldDB" id="A0ABD2JGU4"/>
<evidence type="ECO:0000313" key="9">
    <source>
        <dbReference type="EMBL" id="KAL3089807.1"/>
    </source>
</evidence>
<dbReference type="Pfam" id="PF10265">
    <property type="entry name" value="Miga"/>
    <property type="match status" value="1"/>
</dbReference>
<keyword evidence="3" id="KW-0812">Transmembrane</keyword>
<evidence type="ECO:0000256" key="7">
    <source>
        <dbReference type="ARBA" id="ARBA00023136"/>
    </source>
</evidence>
<evidence type="ECO:0000259" key="8">
    <source>
        <dbReference type="Pfam" id="PF00004"/>
    </source>
</evidence>
<evidence type="ECO:0000256" key="5">
    <source>
        <dbReference type="ARBA" id="ARBA00022989"/>
    </source>
</evidence>
<proteinExistence type="inferred from homology"/>
<sequence length="579" mass="65449">MNAVRISLVIPAFRRCIRYRCIHSFRRSQLTKTAASTDRASNGSSDQPWWHQFVNASTESTSKPTLVVRFADSPFGRSSSFFGRLGESVVIYPVKLATFTFFIIGSVQLLRWYFGIQKATVNTGGGSLTDQPSWTTDKVEVTFDDLRGLDEAKVEVKEIVDFLTDPRRYTSLGVRLPKGVLFVGPSGTDKMLLARAIAGEVDGPFFHAIGSEFDKILVGHFAKRIRELFSLATENQHCVVFSDEIDSVGAKQSNDAISPHANQTINQPLAEIDGFEQNQVAVSQVPPQGEEPQPSLTTMGTDQSAMGLYKRGLEMVQRGEVRFRKSRAESCECESEQDFAAKLYGVRLALRQIMDEPQMIQWLIQSGRIIIAHLLRHDKKEPSDFFAVYDRMIAFLLDNQNSAKICEELKLRRIDTTNLWDVLFDMIILDAFEDMQKLPSAVTALLRNGFISTSMKQSTVDSLIWSMTKAKRQRLQVKNGFISHFYDISQVITGSLTMGLLGGSDKEFQELCVYFKEQVCAFVVDIFNPDKVRFTTVEHLTEDVKKLLMYRIDLIKAKLATDFCSFDCEQQRTPLMMIN</sequence>
<dbReference type="Gene3D" id="3.40.50.300">
    <property type="entry name" value="P-loop containing nucleotide triphosphate hydrolases"/>
    <property type="match status" value="1"/>
</dbReference>
<dbReference type="SUPFAM" id="SSF52540">
    <property type="entry name" value="P-loop containing nucleoside triphosphate hydrolases"/>
    <property type="match status" value="1"/>
</dbReference>
<evidence type="ECO:0000256" key="3">
    <source>
        <dbReference type="ARBA" id="ARBA00022692"/>
    </source>
</evidence>
<evidence type="ECO:0000256" key="1">
    <source>
        <dbReference type="ARBA" id="ARBA00004294"/>
    </source>
</evidence>
<evidence type="ECO:0000313" key="10">
    <source>
        <dbReference type="Proteomes" id="UP001620626"/>
    </source>
</evidence>
<comment type="subcellular location">
    <subcellularLocation>
        <location evidence="1">Mitochondrion outer membrane</location>
    </subcellularLocation>
</comment>
<keyword evidence="5" id="KW-1133">Transmembrane helix</keyword>
<keyword evidence="6" id="KW-0496">Mitochondrion</keyword>
<organism evidence="9 10">
    <name type="scientific">Heterodera trifolii</name>
    <dbReference type="NCBI Taxonomy" id="157864"/>
    <lineage>
        <taxon>Eukaryota</taxon>
        <taxon>Metazoa</taxon>
        <taxon>Ecdysozoa</taxon>
        <taxon>Nematoda</taxon>
        <taxon>Chromadorea</taxon>
        <taxon>Rhabditida</taxon>
        <taxon>Tylenchina</taxon>
        <taxon>Tylenchomorpha</taxon>
        <taxon>Tylenchoidea</taxon>
        <taxon>Heteroderidae</taxon>
        <taxon>Heteroderinae</taxon>
        <taxon>Heterodera</taxon>
    </lineage>
</organism>
<feature type="domain" description="ATPase AAA-type core" evidence="8">
    <location>
        <begin position="180"/>
        <end position="280"/>
    </location>
</feature>
<accession>A0ABD2JGU4</accession>
<protein>
    <recommendedName>
        <fullName evidence="8">ATPase AAA-type core domain-containing protein</fullName>
    </recommendedName>
</protein>
<keyword evidence="4" id="KW-1000">Mitochondrion outer membrane</keyword>
<dbReference type="GO" id="GO:0008053">
    <property type="term" value="P:mitochondrial fusion"/>
    <property type="evidence" value="ECO:0007669"/>
    <property type="project" value="UniProtKB-ARBA"/>
</dbReference>
<dbReference type="Proteomes" id="UP001620626">
    <property type="component" value="Unassembled WGS sequence"/>
</dbReference>